<dbReference type="SUPFAM" id="SSF47005">
    <property type="entry name" value="Peripheral subunit-binding domain of 2-oxo acid dehydrogenase complex"/>
    <property type="match status" value="1"/>
</dbReference>
<proteinExistence type="inferred from homology"/>
<evidence type="ECO:0000256" key="1">
    <source>
        <dbReference type="ARBA" id="ARBA00001938"/>
    </source>
</evidence>
<reference evidence="9 10" key="1">
    <citation type="journal article" date="2019" name="Nat. Microbiol.">
        <title>Mediterranean grassland soil C-N compound turnover is dependent on rainfall and depth, and is mediated by genomically divergent microorganisms.</title>
        <authorList>
            <person name="Diamond S."/>
            <person name="Andeer P.F."/>
            <person name="Li Z."/>
            <person name="Crits-Christoph A."/>
            <person name="Burstein D."/>
            <person name="Anantharaman K."/>
            <person name="Lane K.R."/>
            <person name="Thomas B.C."/>
            <person name="Pan C."/>
            <person name="Northen T.R."/>
            <person name="Banfield J.F."/>
        </authorList>
    </citation>
    <scope>NUCLEOTIDE SEQUENCE [LARGE SCALE GENOMIC DNA]</scope>
    <source>
        <strain evidence="9">WS_10</strain>
    </source>
</reference>
<dbReference type="InterPro" id="IPR004167">
    <property type="entry name" value="PSBD"/>
</dbReference>
<evidence type="ECO:0000256" key="2">
    <source>
        <dbReference type="ARBA" id="ARBA00007317"/>
    </source>
</evidence>
<dbReference type="GO" id="GO:0031405">
    <property type="term" value="F:lipoic acid binding"/>
    <property type="evidence" value="ECO:0007669"/>
    <property type="project" value="TreeGrafter"/>
</dbReference>
<comment type="similarity">
    <text evidence="2">Belongs to the 2-oxoacid dehydrogenase family.</text>
</comment>
<dbReference type="InterPro" id="IPR003016">
    <property type="entry name" value="2-oxoA_DH_lipoyl-BS"/>
</dbReference>
<dbReference type="InterPro" id="IPR036625">
    <property type="entry name" value="E3-bd_dom_sf"/>
</dbReference>
<accession>A0A538U5K0</accession>
<dbReference type="CDD" id="cd06849">
    <property type="entry name" value="lipoyl_domain"/>
    <property type="match status" value="1"/>
</dbReference>
<dbReference type="PROSITE" id="PS50968">
    <property type="entry name" value="BIOTINYL_LIPOYL"/>
    <property type="match status" value="1"/>
</dbReference>
<organism evidence="9 10">
    <name type="scientific">Eiseniibacteriota bacterium</name>
    <dbReference type="NCBI Taxonomy" id="2212470"/>
    <lineage>
        <taxon>Bacteria</taxon>
        <taxon>Candidatus Eiseniibacteriota</taxon>
    </lineage>
</organism>
<dbReference type="SUPFAM" id="SSF51230">
    <property type="entry name" value="Single hybrid motif"/>
    <property type="match status" value="1"/>
</dbReference>
<feature type="domain" description="Peripheral subunit-binding (PSBD)" evidence="8">
    <location>
        <begin position="148"/>
        <end position="185"/>
    </location>
</feature>
<evidence type="ECO:0000256" key="6">
    <source>
        <dbReference type="SAM" id="MobiDB-lite"/>
    </source>
</evidence>
<dbReference type="Proteomes" id="UP000319836">
    <property type="component" value="Unassembled WGS sequence"/>
</dbReference>
<feature type="compositionally biased region" description="Low complexity" evidence="6">
    <location>
        <begin position="78"/>
        <end position="143"/>
    </location>
</feature>
<gene>
    <name evidence="9" type="ORF">E6K80_06415</name>
</gene>
<dbReference type="InterPro" id="IPR050743">
    <property type="entry name" value="2-oxoacid_DH_E2_comp"/>
</dbReference>
<dbReference type="PANTHER" id="PTHR43178">
    <property type="entry name" value="DIHYDROLIPOAMIDE ACETYLTRANSFERASE COMPONENT OF PYRUVATE DEHYDROGENASE COMPLEX"/>
    <property type="match status" value="1"/>
</dbReference>
<feature type="domain" description="Lipoyl-binding" evidence="7">
    <location>
        <begin position="1"/>
        <end position="75"/>
    </location>
</feature>
<evidence type="ECO:0000256" key="5">
    <source>
        <dbReference type="ARBA" id="ARBA00023315"/>
    </source>
</evidence>
<keyword evidence="3" id="KW-0808">Transferase</keyword>
<feature type="compositionally biased region" description="Basic and acidic residues" evidence="6">
    <location>
        <begin position="176"/>
        <end position="187"/>
    </location>
</feature>
<name>A0A538U5K0_UNCEI</name>
<feature type="region of interest" description="Disordered" evidence="6">
    <location>
        <begin position="78"/>
        <end position="240"/>
    </location>
</feature>
<evidence type="ECO:0000313" key="10">
    <source>
        <dbReference type="Proteomes" id="UP000319836"/>
    </source>
</evidence>
<dbReference type="AlphaFoldDB" id="A0A538U5K0"/>
<dbReference type="InterPro" id="IPR000089">
    <property type="entry name" value="Biotin_lipoyl"/>
</dbReference>
<dbReference type="Pfam" id="PF02817">
    <property type="entry name" value="E3_binding"/>
    <property type="match status" value="1"/>
</dbReference>
<evidence type="ECO:0000313" key="9">
    <source>
        <dbReference type="EMBL" id="TMQ71151.1"/>
    </source>
</evidence>
<evidence type="ECO:0000256" key="3">
    <source>
        <dbReference type="ARBA" id="ARBA00022679"/>
    </source>
</evidence>
<dbReference type="EMBL" id="VBPA01000146">
    <property type="protein sequence ID" value="TMQ71151.1"/>
    <property type="molecule type" value="Genomic_DNA"/>
</dbReference>
<evidence type="ECO:0000259" key="7">
    <source>
        <dbReference type="PROSITE" id="PS50968"/>
    </source>
</evidence>
<dbReference type="Gene3D" id="4.10.320.10">
    <property type="entry name" value="E3-binding domain"/>
    <property type="match status" value="1"/>
</dbReference>
<dbReference type="PANTHER" id="PTHR43178:SF5">
    <property type="entry name" value="LIPOAMIDE ACYLTRANSFERASE COMPONENT OF BRANCHED-CHAIN ALPHA-KETO ACID DEHYDROGENASE COMPLEX, MITOCHONDRIAL"/>
    <property type="match status" value="1"/>
</dbReference>
<protein>
    <submittedName>
        <fullName evidence="9">Uncharacterized protein</fullName>
    </submittedName>
</protein>
<comment type="caution">
    <text evidence="9">The sequence shown here is derived from an EMBL/GenBank/DDBJ whole genome shotgun (WGS) entry which is preliminary data.</text>
</comment>
<dbReference type="GO" id="GO:0005737">
    <property type="term" value="C:cytoplasm"/>
    <property type="evidence" value="ECO:0007669"/>
    <property type="project" value="TreeGrafter"/>
</dbReference>
<evidence type="ECO:0000256" key="4">
    <source>
        <dbReference type="ARBA" id="ARBA00022823"/>
    </source>
</evidence>
<feature type="compositionally biased region" description="Basic residues" evidence="6">
    <location>
        <begin position="188"/>
        <end position="216"/>
    </location>
</feature>
<dbReference type="GO" id="GO:0016407">
    <property type="term" value="F:acetyltransferase activity"/>
    <property type="evidence" value="ECO:0007669"/>
    <property type="project" value="TreeGrafter"/>
</dbReference>
<sequence>MTEIKVPRLAESISEAVLAQWLKQDGERVKADEPIATLETDKAAVEIPADREGVLRHAKKAGERVVVGDVIARLEDAPAAEAPAPAQPAASSPVSPSGSSAPASAPAAAAPRPRPAASESRSATPAPTAAAPRPQAPTTAPPSDGEEALSPSVRRMVEEFGVDPAAIPATGRGGRLLKEDVQRCGDRPHRRSRPDRRPRPPRLHHPGPPRPRRLRRPSPEKGLPRCARRGRRGRRSAPCR</sequence>
<dbReference type="Gene3D" id="2.40.50.100">
    <property type="match status" value="1"/>
</dbReference>
<evidence type="ECO:0000259" key="8">
    <source>
        <dbReference type="PROSITE" id="PS51826"/>
    </source>
</evidence>
<dbReference type="PROSITE" id="PS51826">
    <property type="entry name" value="PSBD"/>
    <property type="match status" value="1"/>
</dbReference>
<keyword evidence="5" id="KW-0012">Acyltransferase</keyword>
<dbReference type="InterPro" id="IPR011053">
    <property type="entry name" value="Single_hybrid_motif"/>
</dbReference>
<dbReference type="Pfam" id="PF00364">
    <property type="entry name" value="Biotin_lipoyl"/>
    <property type="match status" value="1"/>
</dbReference>
<dbReference type="PROSITE" id="PS00189">
    <property type="entry name" value="LIPOYL"/>
    <property type="match status" value="1"/>
</dbReference>
<feature type="compositionally biased region" description="Basic residues" evidence="6">
    <location>
        <begin position="226"/>
        <end position="240"/>
    </location>
</feature>
<comment type="cofactor">
    <cofactor evidence="1">
        <name>(R)-lipoate</name>
        <dbReference type="ChEBI" id="CHEBI:83088"/>
    </cofactor>
</comment>
<keyword evidence="4" id="KW-0450">Lipoyl</keyword>